<dbReference type="GO" id="GO:0003700">
    <property type="term" value="F:DNA-binding transcription factor activity"/>
    <property type="evidence" value="ECO:0007669"/>
    <property type="project" value="InterPro"/>
</dbReference>
<dbReference type="InterPro" id="IPR009057">
    <property type="entry name" value="Homeodomain-like_sf"/>
</dbReference>
<dbReference type="SUPFAM" id="SSF46689">
    <property type="entry name" value="Homeodomain-like"/>
    <property type="match status" value="1"/>
</dbReference>
<dbReference type="Proteomes" id="UP000245469">
    <property type="component" value="Unassembled WGS sequence"/>
</dbReference>
<sequence>MFSVTTHGVAKAKQLAFWGETVRHHFYDMHGSSGEGLDRAGFSARMDRVVVGGLAVDRVVSQPYRVVRSGTLARRSPSEALVLFVLQDGNVCVTQGDRVAELRHRGDFTVIDAAQAYGAELRTTSDLTLVQVPHGWAGSQLDAVIKRTALPVGGRGGLAATAAATLSALRLMVTDRNDGVAHAAARNAVDLATAAVLERGGQAQVIVTSRASILAGARRFMLEHLADGDLTPAQVAAALPISERYLFSVFHDEGTTPAEWLKRTRLDRARDLLTSSQVQGGPTIQQVAIAVGLPRASHFSRLFREQFGMSPRQYRDLAAAAAPVGRPIAARPACAACGRE</sequence>
<protein>
    <submittedName>
        <fullName evidence="5">AraC-like protein</fullName>
    </submittedName>
</protein>
<dbReference type="EMBL" id="QGDQ01000007">
    <property type="protein sequence ID" value="PWJ54377.1"/>
    <property type="molecule type" value="Genomic_DNA"/>
</dbReference>
<dbReference type="InterPro" id="IPR018060">
    <property type="entry name" value="HTH_AraC"/>
</dbReference>
<dbReference type="Pfam" id="PF12833">
    <property type="entry name" value="HTH_18"/>
    <property type="match status" value="1"/>
</dbReference>
<gene>
    <name evidence="5" type="ORF">BXY45_10773</name>
</gene>
<keyword evidence="1" id="KW-0805">Transcription regulation</keyword>
<name>A0A316AW64_9ACTN</name>
<organism evidence="5 6">
    <name type="scientific">Quadrisphaera granulorum</name>
    <dbReference type="NCBI Taxonomy" id="317664"/>
    <lineage>
        <taxon>Bacteria</taxon>
        <taxon>Bacillati</taxon>
        <taxon>Actinomycetota</taxon>
        <taxon>Actinomycetes</taxon>
        <taxon>Kineosporiales</taxon>
        <taxon>Kineosporiaceae</taxon>
        <taxon>Quadrisphaera</taxon>
    </lineage>
</organism>
<dbReference type="Gene3D" id="1.10.10.60">
    <property type="entry name" value="Homeodomain-like"/>
    <property type="match status" value="1"/>
</dbReference>
<dbReference type="PRINTS" id="PR00032">
    <property type="entry name" value="HTHARAC"/>
</dbReference>
<dbReference type="RefSeq" id="WP_170131366.1">
    <property type="nucleotide sequence ID" value="NZ_QGDQ01000007.1"/>
</dbReference>
<keyword evidence="2" id="KW-0238">DNA-binding</keyword>
<keyword evidence="6" id="KW-1185">Reference proteome</keyword>
<dbReference type="SMART" id="SM00342">
    <property type="entry name" value="HTH_ARAC"/>
    <property type="match status" value="1"/>
</dbReference>
<dbReference type="PROSITE" id="PS01124">
    <property type="entry name" value="HTH_ARAC_FAMILY_2"/>
    <property type="match status" value="1"/>
</dbReference>
<proteinExistence type="predicted"/>
<feature type="domain" description="HTH araC/xylS-type" evidence="4">
    <location>
        <begin position="215"/>
        <end position="317"/>
    </location>
</feature>
<evidence type="ECO:0000256" key="3">
    <source>
        <dbReference type="ARBA" id="ARBA00023163"/>
    </source>
</evidence>
<keyword evidence="3" id="KW-0804">Transcription</keyword>
<dbReference type="GO" id="GO:0043565">
    <property type="term" value="F:sequence-specific DNA binding"/>
    <property type="evidence" value="ECO:0007669"/>
    <property type="project" value="InterPro"/>
</dbReference>
<dbReference type="InterPro" id="IPR020449">
    <property type="entry name" value="Tscrpt_reg_AraC-type_HTH"/>
</dbReference>
<dbReference type="AlphaFoldDB" id="A0A316AW64"/>
<dbReference type="PANTHER" id="PTHR46796:SF6">
    <property type="entry name" value="ARAC SUBFAMILY"/>
    <property type="match status" value="1"/>
</dbReference>
<dbReference type="PROSITE" id="PS00041">
    <property type="entry name" value="HTH_ARAC_FAMILY_1"/>
    <property type="match status" value="1"/>
</dbReference>
<dbReference type="InterPro" id="IPR050204">
    <property type="entry name" value="AraC_XylS_family_regulators"/>
</dbReference>
<evidence type="ECO:0000313" key="5">
    <source>
        <dbReference type="EMBL" id="PWJ54377.1"/>
    </source>
</evidence>
<evidence type="ECO:0000313" key="6">
    <source>
        <dbReference type="Proteomes" id="UP000245469"/>
    </source>
</evidence>
<dbReference type="PANTHER" id="PTHR46796">
    <property type="entry name" value="HTH-TYPE TRANSCRIPTIONAL ACTIVATOR RHAS-RELATED"/>
    <property type="match status" value="1"/>
</dbReference>
<accession>A0A316AW64</accession>
<evidence type="ECO:0000259" key="4">
    <source>
        <dbReference type="PROSITE" id="PS01124"/>
    </source>
</evidence>
<reference evidence="5 6" key="1">
    <citation type="submission" date="2018-03" db="EMBL/GenBank/DDBJ databases">
        <title>Genomic Encyclopedia of Archaeal and Bacterial Type Strains, Phase II (KMG-II): from individual species to whole genera.</title>
        <authorList>
            <person name="Goeker M."/>
        </authorList>
    </citation>
    <scope>NUCLEOTIDE SEQUENCE [LARGE SCALE GENOMIC DNA]</scope>
    <source>
        <strain evidence="5 6">DSM 44889</strain>
    </source>
</reference>
<evidence type="ECO:0000256" key="2">
    <source>
        <dbReference type="ARBA" id="ARBA00023125"/>
    </source>
</evidence>
<evidence type="ECO:0000256" key="1">
    <source>
        <dbReference type="ARBA" id="ARBA00023015"/>
    </source>
</evidence>
<comment type="caution">
    <text evidence="5">The sequence shown here is derived from an EMBL/GenBank/DDBJ whole genome shotgun (WGS) entry which is preliminary data.</text>
</comment>
<dbReference type="InterPro" id="IPR018062">
    <property type="entry name" value="HTH_AraC-typ_CS"/>
</dbReference>